<organism evidence="12 13">
    <name type="scientific">SAR86 cluster bacterium BACL1 MAG-120920-bin57</name>
    <dbReference type="NCBI Taxonomy" id="1655571"/>
    <lineage>
        <taxon>Bacteria</taxon>
        <taxon>Pseudomonadati</taxon>
        <taxon>Pseudomonadota</taxon>
        <taxon>Gammaproteobacteria</taxon>
        <taxon>SAR86 cluster</taxon>
    </lineage>
</organism>
<evidence type="ECO:0000256" key="8">
    <source>
        <dbReference type="ARBA" id="ARBA00023210"/>
    </source>
</evidence>
<dbReference type="NCBIfam" id="TIGR03598">
    <property type="entry name" value="GTPase_YsxC"/>
    <property type="match status" value="1"/>
</dbReference>
<comment type="function">
    <text evidence="10">Necessary for normal cell division and for the maintenance of normal septation.</text>
</comment>
<dbReference type="InterPro" id="IPR006073">
    <property type="entry name" value="GTP-bd"/>
</dbReference>
<dbReference type="InterPro" id="IPR005225">
    <property type="entry name" value="Small_GTP-bd"/>
</dbReference>
<dbReference type="EMBL" id="LIAV01000157">
    <property type="protein sequence ID" value="KRO40216.1"/>
    <property type="molecule type" value="Genomic_DNA"/>
</dbReference>
<reference evidence="13" key="1">
    <citation type="submission" date="2015-10" db="EMBL/GenBank/DDBJ databases">
        <title>Metagenome-Assembled Genomes uncover a global brackish microbiome.</title>
        <authorList>
            <person name="Hugerth L.W."/>
            <person name="Larsson J."/>
            <person name="Alneberg J."/>
            <person name="Lindh M.V."/>
            <person name="Legrand C."/>
            <person name="Pinhassi J."/>
            <person name="Andersson A."/>
        </authorList>
    </citation>
    <scope>NUCLEOTIDE SEQUENCE [LARGE SCALE GENOMIC DNA]</scope>
</reference>
<evidence type="ECO:0000256" key="7">
    <source>
        <dbReference type="ARBA" id="ARBA00023134"/>
    </source>
</evidence>
<keyword evidence="8 10" id="KW-0717">Septation</keyword>
<dbReference type="Pfam" id="PF01926">
    <property type="entry name" value="MMR_HSR1"/>
    <property type="match status" value="1"/>
</dbReference>
<dbReference type="GO" id="GO:0005525">
    <property type="term" value="F:GTP binding"/>
    <property type="evidence" value="ECO:0007669"/>
    <property type="project" value="UniProtKB-UniRule"/>
</dbReference>
<proteinExistence type="inferred from homology"/>
<dbReference type="Gene3D" id="3.40.50.300">
    <property type="entry name" value="P-loop containing nucleotide triphosphate hydrolases"/>
    <property type="match status" value="1"/>
</dbReference>
<accession>A0A0R2PQ44</accession>
<comment type="similarity">
    <text evidence="2 10">Belongs to the TRAFAC class TrmE-Era-EngA-EngB-Septin-like GTPase superfamily. EngB GTPase family.</text>
</comment>
<dbReference type="Proteomes" id="UP000050874">
    <property type="component" value="Unassembled WGS sequence"/>
</dbReference>
<keyword evidence="6" id="KW-0460">Magnesium</keyword>
<name>A0A0R2PQ44_9GAMM</name>
<evidence type="ECO:0000313" key="13">
    <source>
        <dbReference type="Proteomes" id="UP000050874"/>
    </source>
</evidence>
<protein>
    <recommendedName>
        <fullName evidence="10">Probable GTP-binding protein EngB</fullName>
    </recommendedName>
</protein>
<dbReference type="PROSITE" id="PS51706">
    <property type="entry name" value="G_ENGB"/>
    <property type="match status" value="1"/>
</dbReference>
<evidence type="ECO:0000256" key="2">
    <source>
        <dbReference type="ARBA" id="ARBA00009638"/>
    </source>
</evidence>
<dbReference type="CDD" id="cd01876">
    <property type="entry name" value="YihA_EngB"/>
    <property type="match status" value="1"/>
</dbReference>
<dbReference type="InterPro" id="IPR019987">
    <property type="entry name" value="GTP-bd_ribosome_bio_YsxC"/>
</dbReference>
<evidence type="ECO:0000256" key="5">
    <source>
        <dbReference type="ARBA" id="ARBA00022741"/>
    </source>
</evidence>
<dbReference type="PANTHER" id="PTHR11649:SF13">
    <property type="entry name" value="ENGB-TYPE G DOMAIN-CONTAINING PROTEIN"/>
    <property type="match status" value="1"/>
</dbReference>
<evidence type="ECO:0000256" key="9">
    <source>
        <dbReference type="ARBA" id="ARBA00023306"/>
    </source>
</evidence>
<dbReference type="InterPro" id="IPR030393">
    <property type="entry name" value="G_ENGB_dom"/>
</dbReference>
<comment type="cofactor">
    <cofactor evidence="1">
        <name>Mg(2+)</name>
        <dbReference type="ChEBI" id="CHEBI:18420"/>
    </cofactor>
</comment>
<keyword evidence="7 10" id="KW-0342">GTP-binding</keyword>
<keyword evidence="3 10" id="KW-0132">Cell division</keyword>
<keyword evidence="5 10" id="KW-0547">Nucleotide-binding</keyword>
<feature type="domain" description="EngB-type G" evidence="11">
    <location>
        <begin position="24"/>
        <end position="194"/>
    </location>
</feature>
<keyword evidence="9 10" id="KW-0131">Cell cycle</keyword>
<dbReference type="GO" id="GO:0005829">
    <property type="term" value="C:cytosol"/>
    <property type="evidence" value="ECO:0007669"/>
    <property type="project" value="TreeGrafter"/>
</dbReference>
<evidence type="ECO:0000259" key="11">
    <source>
        <dbReference type="PROSITE" id="PS51706"/>
    </source>
</evidence>
<dbReference type="SUPFAM" id="SSF52540">
    <property type="entry name" value="P-loop containing nucleoside triphosphate hydrolases"/>
    <property type="match status" value="1"/>
</dbReference>
<keyword evidence="4" id="KW-0479">Metal-binding</keyword>
<dbReference type="PANTHER" id="PTHR11649">
    <property type="entry name" value="MSS1/TRME-RELATED GTP-BINDING PROTEIN"/>
    <property type="match status" value="1"/>
</dbReference>
<evidence type="ECO:0000256" key="1">
    <source>
        <dbReference type="ARBA" id="ARBA00001946"/>
    </source>
</evidence>
<evidence type="ECO:0000256" key="4">
    <source>
        <dbReference type="ARBA" id="ARBA00022723"/>
    </source>
</evidence>
<evidence type="ECO:0000313" key="12">
    <source>
        <dbReference type="EMBL" id="KRO40216.1"/>
    </source>
</evidence>
<evidence type="ECO:0000256" key="6">
    <source>
        <dbReference type="ARBA" id="ARBA00022842"/>
    </source>
</evidence>
<dbReference type="HAMAP" id="MF_00321">
    <property type="entry name" value="GTPase_EngB"/>
    <property type="match status" value="1"/>
</dbReference>
<evidence type="ECO:0000256" key="3">
    <source>
        <dbReference type="ARBA" id="ARBA00022618"/>
    </source>
</evidence>
<dbReference type="InterPro" id="IPR027417">
    <property type="entry name" value="P-loop_NTPase"/>
</dbReference>
<sequence>MKNPFKNTTFLFGITKYQKLPEDVGTEILLSGRSNAGKSSALNALTKNKKLARISKTPGRTTEINFFEVEEGFKFLDLPGYGFAKSGHSRRKDWGPLLGEYFEKRTSLKAVVIFMDIRHPLKEMDLEMIELCENFDVPFIPVLTKSDKVSNNVCVSTQQMVLKQTNAPDVMAISALKGTGCEKLGKLLLRYVDV</sequence>
<dbReference type="GO" id="GO:0046872">
    <property type="term" value="F:metal ion binding"/>
    <property type="evidence" value="ECO:0007669"/>
    <property type="project" value="UniProtKB-KW"/>
</dbReference>
<dbReference type="GO" id="GO:0000917">
    <property type="term" value="P:division septum assembly"/>
    <property type="evidence" value="ECO:0007669"/>
    <property type="project" value="UniProtKB-KW"/>
</dbReference>
<dbReference type="NCBIfam" id="TIGR00231">
    <property type="entry name" value="small_GTP"/>
    <property type="match status" value="1"/>
</dbReference>
<comment type="caution">
    <text evidence="12">The sequence shown here is derived from an EMBL/GenBank/DDBJ whole genome shotgun (WGS) entry which is preliminary data.</text>
</comment>
<gene>
    <name evidence="10" type="primary">engB</name>
    <name evidence="12" type="ORF">ABR63_04410</name>
</gene>
<evidence type="ECO:0000256" key="10">
    <source>
        <dbReference type="HAMAP-Rule" id="MF_00321"/>
    </source>
</evidence>
<dbReference type="AlphaFoldDB" id="A0A0R2PQ44"/>